<dbReference type="Gramene" id="OMO93940">
    <property type="protein sequence ID" value="OMO93940"/>
    <property type="gene ID" value="CCACVL1_06252"/>
</dbReference>
<dbReference type="STRING" id="210143.A0A1R3JGK5"/>
<dbReference type="EMBL" id="AWWV01008007">
    <property type="protein sequence ID" value="OMO93940.1"/>
    <property type="molecule type" value="Genomic_DNA"/>
</dbReference>
<dbReference type="Gene3D" id="1.25.40.10">
    <property type="entry name" value="Tetratricopeptide repeat domain"/>
    <property type="match status" value="1"/>
</dbReference>
<organism evidence="3 4">
    <name type="scientific">Corchorus capsularis</name>
    <name type="common">Jute</name>
    <dbReference type="NCBI Taxonomy" id="210143"/>
    <lineage>
        <taxon>Eukaryota</taxon>
        <taxon>Viridiplantae</taxon>
        <taxon>Streptophyta</taxon>
        <taxon>Embryophyta</taxon>
        <taxon>Tracheophyta</taxon>
        <taxon>Spermatophyta</taxon>
        <taxon>Magnoliopsida</taxon>
        <taxon>eudicotyledons</taxon>
        <taxon>Gunneridae</taxon>
        <taxon>Pentapetalae</taxon>
        <taxon>rosids</taxon>
        <taxon>malvids</taxon>
        <taxon>Malvales</taxon>
        <taxon>Malvaceae</taxon>
        <taxon>Grewioideae</taxon>
        <taxon>Apeibeae</taxon>
        <taxon>Corchorus</taxon>
    </lineage>
</organism>
<reference evidence="3 4" key="1">
    <citation type="submission" date="2013-09" db="EMBL/GenBank/DDBJ databases">
        <title>Corchorus capsularis genome sequencing.</title>
        <authorList>
            <person name="Alam M."/>
            <person name="Haque M.S."/>
            <person name="Islam M.S."/>
            <person name="Emdad E.M."/>
            <person name="Islam M.M."/>
            <person name="Ahmed B."/>
            <person name="Halim A."/>
            <person name="Hossen Q.M.M."/>
            <person name="Hossain M.Z."/>
            <person name="Ahmed R."/>
            <person name="Khan M.M."/>
            <person name="Islam R."/>
            <person name="Rashid M.M."/>
            <person name="Khan S.A."/>
            <person name="Rahman M.S."/>
            <person name="Alam M."/>
        </authorList>
    </citation>
    <scope>NUCLEOTIDE SEQUENCE [LARGE SCALE GENOMIC DNA]</scope>
    <source>
        <strain evidence="4">cv. CVL-1</strain>
        <tissue evidence="3">Whole seedling</tissue>
    </source>
</reference>
<dbReference type="PANTHER" id="PTHR46782">
    <property type="entry name" value="OS01G0757700 PROTEIN"/>
    <property type="match status" value="1"/>
</dbReference>
<dbReference type="InterPro" id="IPR044646">
    <property type="entry name" value="EMB1417-like"/>
</dbReference>
<feature type="domain" description="Aminotransferase-like plant mobile" evidence="2">
    <location>
        <begin position="96"/>
        <end position="414"/>
    </location>
</feature>
<feature type="region of interest" description="Disordered" evidence="1">
    <location>
        <begin position="426"/>
        <end position="474"/>
    </location>
</feature>
<comment type="caution">
    <text evidence="3">The sequence shown here is derived from an EMBL/GenBank/DDBJ whole genome shotgun (WGS) entry which is preliminary data.</text>
</comment>
<accession>A0A1R3JGK5</accession>
<evidence type="ECO:0000256" key="1">
    <source>
        <dbReference type="SAM" id="MobiDB-lite"/>
    </source>
</evidence>
<evidence type="ECO:0000313" key="3">
    <source>
        <dbReference type="EMBL" id="OMO93940.1"/>
    </source>
</evidence>
<dbReference type="PANTHER" id="PTHR46782:SF2">
    <property type="entry name" value="OS07G0545900 PROTEIN"/>
    <property type="match status" value="1"/>
</dbReference>
<keyword evidence="4" id="KW-1185">Reference proteome</keyword>
<dbReference type="OrthoDB" id="2014168at2759"/>
<gene>
    <name evidence="3" type="ORF">CCACVL1_06252</name>
</gene>
<dbReference type="Proteomes" id="UP000188268">
    <property type="component" value="Unassembled WGS sequence"/>
</dbReference>
<dbReference type="InterPro" id="IPR019557">
    <property type="entry name" value="AminoTfrase-like_pln_mobile"/>
</dbReference>
<dbReference type="AlphaFoldDB" id="A0A1R3JGK5"/>
<evidence type="ECO:0000259" key="2">
    <source>
        <dbReference type="Pfam" id="PF10536"/>
    </source>
</evidence>
<feature type="compositionally biased region" description="Polar residues" evidence="1">
    <location>
        <begin position="426"/>
        <end position="450"/>
    </location>
</feature>
<name>A0A1R3JGK5_COCAP</name>
<protein>
    <recommendedName>
        <fullName evidence="2">Aminotransferase-like plant mobile domain-containing protein</fullName>
    </recommendedName>
</protein>
<dbReference type="Pfam" id="PF10536">
    <property type="entry name" value="PMD"/>
    <property type="match status" value="1"/>
</dbReference>
<proteinExistence type="predicted"/>
<feature type="compositionally biased region" description="Basic and acidic residues" evidence="1">
    <location>
        <begin position="451"/>
        <end position="463"/>
    </location>
</feature>
<evidence type="ECO:0000313" key="4">
    <source>
        <dbReference type="Proteomes" id="UP000188268"/>
    </source>
</evidence>
<dbReference type="InterPro" id="IPR011990">
    <property type="entry name" value="TPR-like_helical_dom_sf"/>
</dbReference>
<sequence>MGDSCIYEARDEKILVSLKDEKSTVRIARFLKPFVRNVEQAVGVPNTPLLHELFSHSSKNWPSKVSFKGWKHPQKEWGQWVENLAGKYGAVWNQAGICDAILSSTYEFPCNRDVILGLSEFWCPDTNTFVFPWGEVTVTLEDVLILGGFPVLGESVTMAVEGDHSKKLWEEMENQRTELHKISKAKRAIHGVWLEHFIEKGSDELEHVAFLCLWLSRFVFPSCSVGSHVFSIAVHLSQGKKIALAPAVLASVYHNLRLLKEQVVVSSESNSISVSGLFQLVQLWAFERYQKLAHNSARLLHPGEPRAARWHKVGSKLNLPGVKLVVKLAENFSWRPYAAELKNWHLWGFYKEIEQVVFSCSSVDEDLTSFGKCLLASELVGIDCTDLYSPQRVSRQFGMDQDLPGDISYNQELNNMKMPLPVQAETNPTQEMTPNAATTSELKYGSVSSKNHPESTDQAEKNEAGNQVSEAPRVEEVFETKSQGIKSDAKESHVTICQESLAEAKKMQQLAEEVIDDEFDSLPPTKSSSLGDDIDNRKRKILTTTLGGAEKSLASEFKEEPIDVDELPEIEWRKGSKRDKKMAGQSFYYSILISCLNCSQKIGNQSLSISKAVEKKPVKKAGKKEHHLWKKRESAGSGQKALNLVRIISQLPNEKEAVYGALDKWTAWETEFPLIAAAKALQILRKRSQWLRVIQVAKWMLSKGQGATMGTYDTLLLAFDMDKRVDEAESLWNMILHVHTRSISKQLFSRMISLYDHHDMQEKIIEVFADMEELRVRPDENTVKKIARAFQKLGQEDKQKLVLRRYLSKWKCIHFNGERVRVKRYESDED</sequence>